<dbReference type="RefSeq" id="WP_032118049.1">
    <property type="nucleotide sequence ID" value="NZ_CABIXQ010000002.1"/>
</dbReference>
<feature type="site" description="Contributes to redox potential value" evidence="9">
    <location>
        <position position="32"/>
    </location>
</feature>
<evidence type="ECO:0000256" key="5">
    <source>
        <dbReference type="ARBA" id="ARBA00023157"/>
    </source>
</evidence>
<feature type="active site" description="Nucleophile" evidence="9">
    <location>
        <position position="33"/>
    </location>
</feature>
<dbReference type="InterPro" id="IPR036249">
    <property type="entry name" value="Thioredoxin-like_sf"/>
</dbReference>
<feature type="site" description="Deprotonates C-terminal active site Cys" evidence="9">
    <location>
        <position position="24"/>
    </location>
</feature>
<dbReference type="OrthoDB" id="9790390at2"/>
<dbReference type="Gene3D" id="3.40.30.10">
    <property type="entry name" value="Glutaredoxin"/>
    <property type="match status" value="1"/>
</dbReference>
<dbReference type="Pfam" id="PF00085">
    <property type="entry name" value="Thioredoxin"/>
    <property type="match status" value="1"/>
</dbReference>
<keyword evidence="6 10" id="KW-0676">Redox-active center</keyword>
<evidence type="ECO:0000256" key="10">
    <source>
        <dbReference type="PIRSR" id="PIRSR000077-4"/>
    </source>
</evidence>
<dbReference type="PROSITE" id="PS51352">
    <property type="entry name" value="THIOREDOXIN_2"/>
    <property type="match status" value="1"/>
</dbReference>
<evidence type="ECO:0000313" key="13">
    <source>
        <dbReference type="Proteomes" id="UP000095594"/>
    </source>
</evidence>
<evidence type="ECO:0000259" key="11">
    <source>
        <dbReference type="PROSITE" id="PS51352"/>
    </source>
</evidence>
<evidence type="ECO:0000256" key="1">
    <source>
        <dbReference type="ARBA" id="ARBA00008987"/>
    </source>
</evidence>
<dbReference type="PANTHER" id="PTHR45663">
    <property type="entry name" value="GEO12009P1"/>
    <property type="match status" value="1"/>
</dbReference>
<dbReference type="PRINTS" id="PR00421">
    <property type="entry name" value="THIOREDOXIN"/>
</dbReference>
<keyword evidence="3" id="KW-0813">Transport</keyword>
<evidence type="ECO:0000256" key="2">
    <source>
        <dbReference type="ARBA" id="ARBA00020570"/>
    </source>
</evidence>
<evidence type="ECO:0000256" key="9">
    <source>
        <dbReference type="PIRSR" id="PIRSR000077-1"/>
    </source>
</evidence>
<keyword evidence="4" id="KW-0249">Electron transport</keyword>
<dbReference type="CDD" id="cd02947">
    <property type="entry name" value="TRX_family"/>
    <property type="match status" value="1"/>
</dbReference>
<evidence type="ECO:0000256" key="3">
    <source>
        <dbReference type="ARBA" id="ARBA00022448"/>
    </source>
</evidence>
<proteinExistence type="inferred from homology"/>
<dbReference type="GO" id="GO:0045454">
    <property type="term" value="P:cell redox homeostasis"/>
    <property type="evidence" value="ECO:0007669"/>
    <property type="project" value="TreeGrafter"/>
</dbReference>
<feature type="domain" description="Thioredoxin" evidence="11">
    <location>
        <begin position="1"/>
        <end position="104"/>
    </location>
</feature>
<gene>
    <name evidence="12" type="primary">trxA_1</name>
    <name evidence="12" type="ORF">ERS852471_00245</name>
</gene>
<dbReference type="AlphaFoldDB" id="A0A173YID6"/>
<organism evidence="12 13">
    <name type="scientific">Clostridium disporicum</name>
    <dbReference type="NCBI Taxonomy" id="84024"/>
    <lineage>
        <taxon>Bacteria</taxon>
        <taxon>Bacillati</taxon>
        <taxon>Bacillota</taxon>
        <taxon>Clostridia</taxon>
        <taxon>Eubacteriales</taxon>
        <taxon>Clostridiaceae</taxon>
        <taxon>Clostridium</taxon>
    </lineage>
</organism>
<feature type="disulfide bond" description="Redox-active" evidence="10">
    <location>
        <begin position="30"/>
        <end position="33"/>
    </location>
</feature>
<keyword evidence="5 10" id="KW-1015">Disulfide bond</keyword>
<feature type="site" description="Contributes to redox potential value" evidence="9">
    <location>
        <position position="31"/>
    </location>
</feature>
<evidence type="ECO:0000313" key="12">
    <source>
        <dbReference type="EMBL" id="CUN63509.1"/>
    </source>
</evidence>
<dbReference type="FunFam" id="3.40.30.10:FF:000001">
    <property type="entry name" value="Thioredoxin"/>
    <property type="match status" value="1"/>
</dbReference>
<dbReference type="InterPro" id="IPR013766">
    <property type="entry name" value="Thioredoxin_domain"/>
</dbReference>
<evidence type="ECO:0000256" key="6">
    <source>
        <dbReference type="ARBA" id="ARBA00023284"/>
    </source>
</evidence>
<dbReference type="InterPro" id="IPR017937">
    <property type="entry name" value="Thioredoxin_CS"/>
</dbReference>
<evidence type="ECO:0000256" key="7">
    <source>
        <dbReference type="NCBIfam" id="TIGR01068"/>
    </source>
</evidence>
<dbReference type="GO" id="GO:0005829">
    <property type="term" value="C:cytosol"/>
    <property type="evidence" value="ECO:0007669"/>
    <property type="project" value="TreeGrafter"/>
</dbReference>
<dbReference type="SUPFAM" id="SSF52833">
    <property type="entry name" value="Thioredoxin-like"/>
    <property type="match status" value="1"/>
</dbReference>
<reference evidence="12 13" key="1">
    <citation type="submission" date="2015-09" db="EMBL/GenBank/DDBJ databases">
        <authorList>
            <consortium name="Pathogen Informatics"/>
        </authorList>
    </citation>
    <scope>NUCLEOTIDE SEQUENCE [LARGE SCALE GENOMIC DNA]</scope>
    <source>
        <strain evidence="12 13">2789STDY5834856</strain>
    </source>
</reference>
<dbReference type="EMBL" id="CYZX01000002">
    <property type="protein sequence ID" value="CUN63509.1"/>
    <property type="molecule type" value="Genomic_DNA"/>
</dbReference>
<dbReference type="GO" id="GO:0015035">
    <property type="term" value="F:protein-disulfide reductase activity"/>
    <property type="evidence" value="ECO:0007669"/>
    <property type="project" value="UniProtKB-UniRule"/>
</dbReference>
<dbReference type="NCBIfam" id="TIGR01068">
    <property type="entry name" value="thioredoxin"/>
    <property type="match status" value="1"/>
</dbReference>
<dbReference type="Proteomes" id="UP000095594">
    <property type="component" value="Unassembled WGS sequence"/>
</dbReference>
<evidence type="ECO:0000256" key="8">
    <source>
        <dbReference type="PIRNR" id="PIRNR000077"/>
    </source>
</evidence>
<sequence length="104" mass="11471">MVKHVQENEFSAEVLNFDGVSVVDFWASWCGPCKMIAPIFEEVAGEITNAKFVKVNVDENPNLANQFRIASIPTILIMKNGAPVDTLVGFMPKPQLKDAIAKHV</sequence>
<dbReference type="InterPro" id="IPR005746">
    <property type="entry name" value="Thioredoxin"/>
</dbReference>
<protein>
    <recommendedName>
        <fullName evidence="2 7">Thioredoxin</fullName>
    </recommendedName>
</protein>
<name>A0A173YID6_9CLOT</name>
<feature type="active site" description="Nucleophile" evidence="9">
    <location>
        <position position="30"/>
    </location>
</feature>
<dbReference type="PROSITE" id="PS00194">
    <property type="entry name" value="THIOREDOXIN_1"/>
    <property type="match status" value="1"/>
</dbReference>
<dbReference type="PIRSF" id="PIRSF000077">
    <property type="entry name" value="Thioredoxin"/>
    <property type="match status" value="1"/>
</dbReference>
<dbReference type="PANTHER" id="PTHR45663:SF11">
    <property type="entry name" value="GEO12009P1"/>
    <property type="match status" value="1"/>
</dbReference>
<accession>A0A173YID6</accession>
<comment type="similarity">
    <text evidence="1 8">Belongs to the thioredoxin family.</text>
</comment>
<evidence type="ECO:0000256" key="4">
    <source>
        <dbReference type="ARBA" id="ARBA00022982"/>
    </source>
</evidence>